<dbReference type="PATRIC" id="fig|1263870.3.peg.2843"/>
<evidence type="ECO:0000313" key="2">
    <source>
        <dbReference type="EMBL" id="EMI55898.1"/>
    </source>
</evidence>
<feature type="region of interest" description="Disordered" evidence="1">
    <location>
        <begin position="91"/>
        <end position="191"/>
    </location>
</feature>
<dbReference type="RefSeq" id="WP_008678737.1">
    <property type="nucleotide sequence ID" value="NZ_ANOH01000188.1"/>
</dbReference>
<feature type="compositionally biased region" description="Low complexity" evidence="1">
    <location>
        <begin position="139"/>
        <end position="154"/>
    </location>
</feature>
<evidence type="ECO:0000313" key="3">
    <source>
        <dbReference type="Proteomes" id="UP000011885"/>
    </source>
</evidence>
<organism evidence="2 3">
    <name type="scientific">Rhodopirellula sallentina SM41</name>
    <dbReference type="NCBI Taxonomy" id="1263870"/>
    <lineage>
        <taxon>Bacteria</taxon>
        <taxon>Pseudomonadati</taxon>
        <taxon>Planctomycetota</taxon>
        <taxon>Planctomycetia</taxon>
        <taxon>Pirellulales</taxon>
        <taxon>Pirellulaceae</taxon>
        <taxon>Rhodopirellula</taxon>
    </lineage>
</organism>
<gene>
    <name evidence="2" type="ORF">RSSM_02677</name>
</gene>
<proteinExistence type="predicted"/>
<feature type="compositionally biased region" description="Gly residues" evidence="1">
    <location>
        <begin position="182"/>
        <end position="191"/>
    </location>
</feature>
<feature type="compositionally biased region" description="Polar residues" evidence="1">
    <location>
        <begin position="66"/>
        <end position="75"/>
    </location>
</feature>
<feature type="region of interest" description="Disordered" evidence="1">
    <location>
        <begin position="1"/>
        <end position="52"/>
    </location>
</feature>
<evidence type="ECO:0000256" key="1">
    <source>
        <dbReference type="SAM" id="MobiDB-lite"/>
    </source>
</evidence>
<reference evidence="2 3" key="1">
    <citation type="journal article" date="2013" name="Mar. Genomics">
        <title>Expression of sulfatases in Rhodopirellula baltica and the diversity of sulfatases in the genus Rhodopirellula.</title>
        <authorList>
            <person name="Wegner C.E."/>
            <person name="Richter-Heitmann T."/>
            <person name="Klindworth A."/>
            <person name="Klockow C."/>
            <person name="Richter M."/>
            <person name="Achstetter T."/>
            <person name="Glockner F.O."/>
            <person name="Harder J."/>
        </authorList>
    </citation>
    <scope>NUCLEOTIDE SEQUENCE [LARGE SCALE GENOMIC DNA]</scope>
    <source>
        <strain evidence="2 3">SM41</strain>
    </source>
</reference>
<feature type="compositionally biased region" description="Gly residues" evidence="1">
    <location>
        <begin position="101"/>
        <end position="123"/>
    </location>
</feature>
<dbReference type="OrthoDB" id="292372at2"/>
<feature type="compositionally biased region" description="Low complexity" evidence="1">
    <location>
        <begin position="161"/>
        <end position="171"/>
    </location>
</feature>
<accession>M5UIP0</accession>
<feature type="compositionally biased region" description="Low complexity" evidence="1">
    <location>
        <begin position="1"/>
        <end position="19"/>
    </location>
</feature>
<feature type="compositionally biased region" description="Polar residues" evidence="1">
    <location>
        <begin position="34"/>
        <end position="52"/>
    </location>
</feature>
<dbReference type="Proteomes" id="UP000011885">
    <property type="component" value="Unassembled WGS sequence"/>
</dbReference>
<name>M5UIP0_9BACT</name>
<dbReference type="AlphaFoldDB" id="M5UIP0"/>
<feature type="region of interest" description="Disordered" evidence="1">
    <location>
        <begin position="61"/>
        <end position="80"/>
    </location>
</feature>
<dbReference type="EMBL" id="ANOH01000188">
    <property type="protein sequence ID" value="EMI55898.1"/>
    <property type="molecule type" value="Genomic_DNA"/>
</dbReference>
<feature type="compositionally biased region" description="Pro residues" evidence="1">
    <location>
        <begin position="124"/>
        <end position="134"/>
    </location>
</feature>
<sequence>MTSISSTAASSQSYATSSAGRSQARQSPAERLEQSLTSFLDEQGVSSDDQTAIKSELSDAVAELASSGSQVSPSDVKSALSEILSSRGLDGESFVSQLGTPGSGGGQGQGVEGGSGRGPRGAGGPPPGGGPPPSDETSETSSTSELTDIEALMELLEEQSSESGSVGQNSQADIFPGIYIKRGGGNLDATA</sequence>
<protein>
    <submittedName>
        <fullName evidence="2">Secreted protein</fullName>
    </submittedName>
</protein>
<comment type="caution">
    <text evidence="2">The sequence shown here is derived from an EMBL/GenBank/DDBJ whole genome shotgun (WGS) entry which is preliminary data.</text>
</comment>
<keyword evidence="3" id="KW-1185">Reference proteome</keyword>